<sequence>MILLKKIEAVGFISLRIGFLYQVFFPLLQGVFTFGICLL</sequence>
<keyword evidence="3" id="KW-1185">Reference proteome</keyword>
<keyword evidence="1" id="KW-0472">Membrane</keyword>
<feature type="transmembrane region" description="Helical" evidence="1">
    <location>
        <begin position="20"/>
        <end position="38"/>
    </location>
</feature>
<comment type="caution">
    <text evidence="2">The sequence shown here is derived from an EMBL/GenBank/DDBJ whole genome shotgun (WGS) entry which is preliminary data.</text>
</comment>
<reference evidence="2 3" key="1">
    <citation type="submission" date="2019-01" db="EMBL/GenBank/DDBJ databases">
        <title>Sequencing of cultivated peanut Arachis hypogaea provides insights into genome evolution and oil improvement.</title>
        <authorList>
            <person name="Chen X."/>
        </authorList>
    </citation>
    <scope>NUCLEOTIDE SEQUENCE [LARGE SCALE GENOMIC DNA]</scope>
    <source>
        <strain evidence="3">cv. Fuhuasheng</strain>
        <tissue evidence="2">Leaves</tissue>
    </source>
</reference>
<dbReference type="EMBL" id="SDMP01000009">
    <property type="protein sequence ID" value="RYR38150.1"/>
    <property type="molecule type" value="Genomic_DNA"/>
</dbReference>
<name>A0A445BHJ9_ARAHY</name>
<evidence type="ECO:0000313" key="2">
    <source>
        <dbReference type="EMBL" id="RYR38150.1"/>
    </source>
</evidence>
<evidence type="ECO:0000313" key="3">
    <source>
        <dbReference type="Proteomes" id="UP000289738"/>
    </source>
</evidence>
<evidence type="ECO:0000256" key="1">
    <source>
        <dbReference type="SAM" id="Phobius"/>
    </source>
</evidence>
<proteinExistence type="predicted"/>
<gene>
    <name evidence="2" type="ORF">Ahy_A09g043118</name>
</gene>
<accession>A0A445BHJ9</accession>
<protein>
    <submittedName>
        <fullName evidence="2">Uncharacterized protein</fullName>
    </submittedName>
</protein>
<dbReference type="Proteomes" id="UP000289738">
    <property type="component" value="Chromosome A09"/>
</dbReference>
<keyword evidence="1" id="KW-0812">Transmembrane</keyword>
<organism evidence="2 3">
    <name type="scientific">Arachis hypogaea</name>
    <name type="common">Peanut</name>
    <dbReference type="NCBI Taxonomy" id="3818"/>
    <lineage>
        <taxon>Eukaryota</taxon>
        <taxon>Viridiplantae</taxon>
        <taxon>Streptophyta</taxon>
        <taxon>Embryophyta</taxon>
        <taxon>Tracheophyta</taxon>
        <taxon>Spermatophyta</taxon>
        <taxon>Magnoliopsida</taxon>
        <taxon>eudicotyledons</taxon>
        <taxon>Gunneridae</taxon>
        <taxon>Pentapetalae</taxon>
        <taxon>rosids</taxon>
        <taxon>fabids</taxon>
        <taxon>Fabales</taxon>
        <taxon>Fabaceae</taxon>
        <taxon>Papilionoideae</taxon>
        <taxon>50 kb inversion clade</taxon>
        <taxon>dalbergioids sensu lato</taxon>
        <taxon>Dalbergieae</taxon>
        <taxon>Pterocarpus clade</taxon>
        <taxon>Arachis</taxon>
    </lineage>
</organism>
<dbReference type="AlphaFoldDB" id="A0A445BHJ9"/>
<keyword evidence="1" id="KW-1133">Transmembrane helix</keyword>